<dbReference type="GO" id="GO:0042803">
    <property type="term" value="F:protein homodimerization activity"/>
    <property type="evidence" value="ECO:0007669"/>
    <property type="project" value="InterPro"/>
</dbReference>
<reference evidence="2 3" key="1">
    <citation type="submission" date="2018-08" db="EMBL/GenBank/DDBJ databases">
        <title>Sequencing the genomes of 1000 actinobacteria strains.</title>
        <authorList>
            <person name="Klenk H.-P."/>
        </authorList>
    </citation>
    <scope>NUCLEOTIDE SEQUENCE [LARGE SCALE GENOMIC DNA]</scope>
    <source>
        <strain evidence="2 3">DSM 43927</strain>
    </source>
</reference>
<gene>
    <name evidence="2" type="ORF">DFJ69_2665</name>
</gene>
<dbReference type="GO" id="GO:0000774">
    <property type="term" value="F:adenyl-nucleotide exchange factor activity"/>
    <property type="evidence" value="ECO:0007669"/>
    <property type="project" value="InterPro"/>
</dbReference>
<dbReference type="EMBL" id="QTTT01000001">
    <property type="protein sequence ID" value="REE97203.1"/>
    <property type="molecule type" value="Genomic_DNA"/>
</dbReference>
<evidence type="ECO:0000313" key="2">
    <source>
        <dbReference type="EMBL" id="REE97203.1"/>
    </source>
</evidence>
<dbReference type="Proteomes" id="UP000256661">
    <property type="component" value="Unassembled WGS sequence"/>
</dbReference>
<sequence length="194" mass="21811">MDGTVPDEEIAEEPGTPSSEEETELLLRLAERLTEVERRLGDSHRRAAHRETVIDRLHEENQEFRVGLRRSILDPVVADLFRLYDGLRKEAVRLADDPYGRILESFADETELILDRCGVEVFLPEPGEPFAPARHHPTTTVPTTDAALHNTVESVLAAGFVERDGGRVRRPARARFWQHVPPTPPAEGVPVESE</sequence>
<protein>
    <submittedName>
        <fullName evidence="2">Molecular chaperone GrpE (Heat shock protein)</fullName>
    </submittedName>
</protein>
<keyword evidence="2" id="KW-0346">Stress response</keyword>
<name>A0A3D9ST75_9ACTN</name>
<dbReference type="OrthoDB" id="3207947at2"/>
<dbReference type="GO" id="GO:0051087">
    <property type="term" value="F:protein-folding chaperone binding"/>
    <property type="evidence" value="ECO:0007669"/>
    <property type="project" value="InterPro"/>
</dbReference>
<comment type="caution">
    <text evidence="2">The sequence shown here is derived from an EMBL/GenBank/DDBJ whole genome shotgun (WGS) entry which is preliminary data.</text>
</comment>
<proteinExistence type="predicted"/>
<feature type="region of interest" description="Disordered" evidence="1">
    <location>
        <begin position="1"/>
        <end position="24"/>
    </location>
</feature>
<dbReference type="GO" id="GO:0006457">
    <property type="term" value="P:protein folding"/>
    <property type="evidence" value="ECO:0007669"/>
    <property type="project" value="InterPro"/>
</dbReference>
<evidence type="ECO:0000256" key="1">
    <source>
        <dbReference type="SAM" id="MobiDB-lite"/>
    </source>
</evidence>
<accession>A0A3D9ST75</accession>
<dbReference type="RefSeq" id="WP_116022728.1">
    <property type="nucleotide sequence ID" value="NZ_QTTT01000001.1"/>
</dbReference>
<dbReference type="Pfam" id="PF01025">
    <property type="entry name" value="GrpE"/>
    <property type="match status" value="1"/>
</dbReference>
<dbReference type="AlphaFoldDB" id="A0A3D9ST75"/>
<dbReference type="InterPro" id="IPR000740">
    <property type="entry name" value="GrpE"/>
</dbReference>
<evidence type="ECO:0000313" key="3">
    <source>
        <dbReference type="Proteomes" id="UP000256661"/>
    </source>
</evidence>
<feature type="compositionally biased region" description="Acidic residues" evidence="1">
    <location>
        <begin position="1"/>
        <end position="12"/>
    </location>
</feature>
<keyword evidence="3" id="KW-1185">Reference proteome</keyword>
<organism evidence="2 3">
    <name type="scientific">Thermomonospora umbrina</name>
    <dbReference type="NCBI Taxonomy" id="111806"/>
    <lineage>
        <taxon>Bacteria</taxon>
        <taxon>Bacillati</taxon>
        <taxon>Actinomycetota</taxon>
        <taxon>Actinomycetes</taxon>
        <taxon>Streptosporangiales</taxon>
        <taxon>Thermomonosporaceae</taxon>
        <taxon>Thermomonospora</taxon>
    </lineage>
</organism>